<name>A0A7R7XH30_9EURO</name>
<dbReference type="InterPro" id="IPR020806">
    <property type="entry name" value="PKS_PP-bd"/>
</dbReference>
<dbReference type="SUPFAM" id="SSF51735">
    <property type="entry name" value="NAD(P)-binding Rossmann-fold domains"/>
    <property type="match status" value="1"/>
</dbReference>
<dbReference type="InterPro" id="IPR020845">
    <property type="entry name" value="AMP-binding_CS"/>
</dbReference>
<dbReference type="GeneID" id="64971174"/>
<dbReference type="SUPFAM" id="SSF56801">
    <property type="entry name" value="Acetyl-CoA synthetase-like"/>
    <property type="match status" value="1"/>
</dbReference>
<dbReference type="Gene3D" id="1.10.1200.10">
    <property type="entry name" value="ACP-like"/>
    <property type="match status" value="1"/>
</dbReference>
<reference evidence="5" key="2">
    <citation type="submission" date="2021-02" db="EMBL/GenBank/DDBJ databases">
        <title>Aspergillus puulaauensis MK2 genome sequence.</title>
        <authorList>
            <person name="Futagami T."/>
            <person name="Mori K."/>
            <person name="Kadooka C."/>
            <person name="Tanaka T."/>
        </authorList>
    </citation>
    <scope>NUCLEOTIDE SEQUENCE</scope>
    <source>
        <strain evidence="5">MK2</strain>
    </source>
</reference>
<sequence length="1016" mass="112077">MAATASNDLGLARLLQQRLRSFGDNIAIEQGQNTVTFNEVHQRALSVCKAIRTLVLENEQPVPILATRGIHHVVCQVAAIYAGGTCVPVDVDLPDTHIESLLQHIGASTVLTDTENSHRCPSLQHILVNSSIPQTNGVVAQAIEISDNGPTSCCHIFFTSGSTGNPKAVQVLAKGIINLVFNDTFQPISRGSRVGHVCNIGFDVSLWEIWSSLLHGAVLITFNRHEILDPPDFAQKLIQDRVDVLWQTTSLLATIAHICPSAYAPLDTLLTGGEAINIQTMRTIFSNGPPRRLFNVYGPTELSVLATYHEVSPEDVQKGNIPIGRPLAGYKAFIVDENLNLLPDGEVGELVVGGTGVAAGYIGNPGKTALAFFNAPHLYREGLLYRTGDLVLRNKAGLLEYLGRRDNEVKIRGQRVDLESIERCLLQTDLVSTAVALKVAESAGGSTLLVAYVVPSASDISPALVKEEYARLFPHLMMPRLQAVDAIALTPSGKVDRKRLVCEFEQELQNYSSLCESRKSTSIQDRLQDLWGGVLKLPTDGLRGEDDFFAIGGTSLHAARLIFRINESFHISLRVAALFESPTLSEMCDEVKQAKCGGQPDNVMETPLWVQDMALGGDLKRLNGSVPDWRSRTEGHVFLTGATGFVGSFMLVDLLAHPQVQTVACLVRAENEARAFLRIQNALKRFGLAIQPEVAGKIIAIPGDLAHDELGLDQEQYQRWARWSSVVFHLAAHVNFVQPYPSHRAVNVLGTINMIRFSQEGRQKALHYTSSISAYGPTGLVNQSRYLTENERPELHKNALEFDTGYAQSQFTAETVLWNAIDIGIPIAIHRLGLVLGHSKTGRMNSDDFVSRLVTACIQTGVYPSLPRHREEIVPVDFVVSSILQISSDSQNLGQAYNIVQPQQDSMSLHSLFHLVNQQYTGRSLRGVPYMEWVATLSETSNHPLSSLIPMLKDKVWNDHSQWQMQQDMPIFRTDNLQLALSNTPDSFRCPSPRTLVQLYIPQWVKHVPSVKNIHR</sequence>
<keyword evidence="2" id="KW-0597">Phosphoprotein</keyword>
<dbReference type="Gene3D" id="2.30.38.10">
    <property type="entry name" value="Luciferase, Domain 3"/>
    <property type="match status" value="1"/>
</dbReference>
<proteinExistence type="inferred from homology"/>
<protein>
    <submittedName>
        <fullName evidence="5">Putative NRPS-like protein biosynthetic cluster</fullName>
    </submittedName>
</protein>
<keyword evidence="1" id="KW-0596">Phosphopantetheine</keyword>
<dbReference type="Pfam" id="PF00550">
    <property type="entry name" value="PP-binding"/>
    <property type="match status" value="1"/>
</dbReference>
<dbReference type="Proteomes" id="UP000654913">
    <property type="component" value="Chromosome 2"/>
</dbReference>
<dbReference type="KEGG" id="apuu:APUU_21601S"/>
<dbReference type="Gene3D" id="3.30.300.30">
    <property type="match status" value="1"/>
</dbReference>
<evidence type="ECO:0000313" key="6">
    <source>
        <dbReference type="Proteomes" id="UP000654913"/>
    </source>
</evidence>
<accession>A0A7R7XH30</accession>
<dbReference type="PANTHER" id="PTHR44845:SF6">
    <property type="entry name" value="BETA-ALANINE-ACTIVATING ENZYME"/>
    <property type="match status" value="1"/>
</dbReference>
<evidence type="ECO:0000256" key="2">
    <source>
        <dbReference type="ARBA" id="ARBA00022553"/>
    </source>
</evidence>
<dbReference type="InterPro" id="IPR036291">
    <property type="entry name" value="NAD(P)-bd_dom_sf"/>
</dbReference>
<evidence type="ECO:0000256" key="3">
    <source>
        <dbReference type="ARBA" id="ARBA00029454"/>
    </source>
</evidence>
<dbReference type="AlphaFoldDB" id="A0A7R7XH30"/>
<dbReference type="SMART" id="SM00823">
    <property type="entry name" value="PKS_PP"/>
    <property type="match status" value="1"/>
</dbReference>
<dbReference type="InterPro" id="IPR045851">
    <property type="entry name" value="AMP-bd_C_sf"/>
</dbReference>
<dbReference type="PANTHER" id="PTHR44845">
    <property type="entry name" value="CARRIER DOMAIN-CONTAINING PROTEIN"/>
    <property type="match status" value="1"/>
</dbReference>
<dbReference type="InterPro" id="IPR000873">
    <property type="entry name" value="AMP-dep_synth/lig_dom"/>
</dbReference>
<reference evidence="5" key="1">
    <citation type="submission" date="2021-01" db="EMBL/GenBank/DDBJ databases">
        <authorList>
            <consortium name="Aspergillus puulaauensis MK2 genome sequencing consortium"/>
            <person name="Kazuki M."/>
            <person name="Futagami T."/>
        </authorList>
    </citation>
    <scope>NUCLEOTIDE SEQUENCE</scope>
    <source>
        <strain evidence="5">MK2</strain>
    </source>
</reference>
<dbReference type="OrthoDB" id="408177at2759"/>
<evidence type="ECO:0000259" key="4">
    <source>
        <dbReference type="PROSITE" id="PS50075"/>
    </source>
</evidence>
<dbReference type="NCBIfam" id="TIGR01733">
    <property type="entry name" value="AA-adenyl-dom"/>
    <property type="match status" value="1"/>
</dbReference>
<dbReference type="NCBIfam" id="TIGR01746">
    <property type="entry name" value="Thioester-redct"/>
    <property type="match status" value="1"/>
</dbReference>
<dbReference type="Gene3D" id="3.40.50.720">
    <property type="entry name" value="NAD(P)-binding Rossmann-like Domain"/>
    <property type="match status" value="1"/>
</dbReference>
<dbReference type="SUPFAM" id="SSF47336">
    <property type="entry name" value="ACP-like"/>
    <property type="match status" value="1"/>
</dbReference>
<comment type="similarity">
    <text evidence="3">Belongs to the NRP synthetase family.</text>
</comment>
<dbReference type="InterPro" id="IPR010071">
    <property type="entry name" value="AA_adenyl_dom"/>
</dbReference>
<dbReference type="InterPro" id="IPR010080">
    <property type="entry name" value="Thioester_reductase-like_dom"/>
</dbReference>
<dbReference type="CDD" id="cd05235">
    <property type="entry name" value="SDR_e1"/>
    <property type="match status" value="1"/>
</dbReference>
<dbReference type="RefSeq" id="XP_041553363.1">
    <property type="nucleotide sequence ID" value="XM_041700370.1"/>
</dbReference>
<dbReference type="EMBL" id="AP024444">
    <property type="protein sequence ID" value="BCS21169.1"/>
    <property type="molecule type" value="Genomic_DNA"/>
</dbReference>
<keyword evidence="6" id="KW-1185">Reference proteome</keyword>
<gene>
    <name evidence="5" type="ORF">APUU_21601S</name>
</gene>
<evidence type="ECO:0000313" key="5">
    <source>
        <dbReference type="EMBL" id="BCS21169.1"/>
    </source>
</evidence>
<dbReference type="Gene3D" id="3.40.50.980">
    <property type="match status" value="2"/>
</dbReference>
<dbReference type="CDD" id="cd05930">
    <property type="entry name" value="A_NRPS"/>
    <property type="match status" value="1"/>
</dbReference>
<dbReference type="Pfam" id="PF00501">
    <property type="entry name" value="AMP-binding"/>
    <property type="match status" value="1"/>
</dbReference>
<organism evidence="5 6">
    <name type="scientific">Aspergillus puulaauensis</name>
    <dbReference type="NCBI Taxonomy" id="1220207"/>
    <lineage>
        <taxon>Eukaryota</taxon>
        <taxon>Fungi</taxon>
        <taxon>Dikarya</taxon>
        <taxon>Ascomycota</taxon>
        <taxon>Pezizomycotina</taxon>
        <taxon>Eurotiomycetes</taxon>
        <taxon>Eurotiomycetidae</taxon>
        <taxon>Eurotiales</taxon>
        <taxon>Aspergillaceae</taxon>
        <taxon>Aspergillus</taxon>
    </lineage>
</organism>
<dbReference type="InterPro" id="IPR036736">
    <property type="entry name" value="ACP-like_sf"/>
</dbReference>
<evidence type="ECO:0000256" key="1">
    <source>
        <dbReference type="ARBA" id="ARBA00022450"/>
    </source>
</evidence>
<dbReference type="PROSITE" id="PS00455">
    <property type="entry name" value="AMP_BINDING"/>
    <property type="match status" value="1"/>
</dbReference>
<dbReference type="Pfam" id="PF07993">
    <property type="entry name" value="NAD_binding_4"/>
    <property type="match status" value="1"/>
</dbReference>
<dbReference type="GO" id="GO:0031177">
    <property type="term" value="F:phosphopantetheine binding"/>
    <property type="evidence" value="ECO:0007669"/>
    <property type="project" value="InterPro"/>
</dbReference>
<dbReference type="InterPro" id="IPR013120">
    <property type="entry name" value="FAR_NAD-bd"/>
</dbReference>
<dbReference type="InterPro" id="IPR009081">
    <property type="entry name" value="PP-bd_ACP"/>
</dbReference>
<feature type="domain" description="Carrier" evidence="4">
    <location>
        <begin position="518"/>
        <end position="595"/>
    </location>
</feature>
<dbReference type="PROSITE" id="PS50075">
    <property type="entry name" value="CARRIER"/>
    <property type="match status" value="1"/>
</dbReference>